<dbReference type="InterPro" id="IPR003010">
    <property type="entry name" value="C-N_Hydrolase"/>
</dbReference>
<sequence>MDKTVCIVQFAPILGDVAANIQLLSQRFQSAWESDLVVLPELASSGYRFSCRDEAMACAGTLQDSAFVEFLKQQAETNGCCIVSGFNERYGDDLFNSSILVQPDGVIHLYRKLHLFWDEKDIFTPGNLGVNVFDTPVGRVGMLICFDWMFPEVWRMMALKGGQVVCHPSNLVLPSCQSVVPSYALVNRYYVVTANRIGKERDLLFTGGSLICSPIGSVMVSGSSDQEHVLFAGISPSLSDDKQVTPRNHALDDRRTDVYGNFE</sequence>
<comment type="caution">
    <text evidence="3">The sequence shown here is derived from an EMBL/GenBank/DDBJ whole genome shotgun (WGS) entry which is preliminary data.</text>
</comment>
<dbReference type="PROSITE" id="PS50263">
    <property type="entry name" value="CN_HYDROLASE"/>
    <property type="match status" value="1"/>
</dbReference>
<keyword evidence="4" id="KW-1185">Reference proteome</keyword>
<accession>A0A2W7NMH0</accession>
<proteinExistence type="predicted"/>
<evidence type="ECO:0000313" key="3">
    <source>
        <dbReference type="EMBL" id="PZX20793.1"/>
    </source>
</evidence>
<evidence type="ECO:0000259" key="2">
    <source>
        <dbReference type="PROSITE" id="PS50263"/>
    </source>
</evidence>
<dbReference type="PANTHER" id="PTHR43674:SF2">
    <property type="entry name" value="BETA-UREIDOPROPIONASE"/>
    <property type="match status" value="1"/>
</dbReference>
<dbReference type="GO" id="GO:0016811">
    <property type="term" value="F:hydrolase activity, acting on carbon-nitrogen (but not peptide) bonds, in linear amides"/>
    <property type="evidence" value="ECO:0007669"/>
    <property type="project" value="TreeGrafter"/>
</dbReference>
<dbReference type="Gene3D" id="3.60.110.10">
    <property type="entry name" value="Carbon-nitrogen hydrolase"/>
    <property type="match status" value="1"/>
</dbReference>
<dbReference type="EMBL" id="QKZK01000001">
    <property type="protein sequence ID" value="PZX20793.1"/>
    <property type="molecule type" value="Genomic_DNA"/>
</dbReference>
<reference evidence="3 4" key="1">
    <citation type="submission" date="2018-06" db="EMBL/GenBank/DDBJ databases">
        <title>Genomic Encyclopedia of Archaeal and Bacterial Type Strains, Phase II (KMG-II): from individual species to whole genera.</title>
        <authorList>
            <person name="Goeker M."/>
        </authorList>
    </citation>
    <scope>NUCLEOTIDE SEQUENCE [LARGE SCALE GENOMIC DNA]</scope>
    <source>
        <strain evidence="3 4">DSM 6779</strain>
    </source>
</reference>
<dbReference type="RefSeq" id="WP_111443939.1">
    <property type="nucleotide sequence ID" value="NZ_QKZK01000001.1"/>
</dbReference>
<feature type="domain" description="CN hydrolase" evidence="2">
    <location>
        <begin position="3"/>
        <end position="236"/>
    </location>
</feature>
<protein>
    <submittedName>
        <fullName evidence="3">Putative amidohydrolase</fullName>
    </submittedName>
</protein>
<evidence type="ECO:0000256" key="1">
    <source>
        <dbReference type="ARBA" id="ARBA00022801"/>
    </source>
</evidence>
<evidence type="ECO:0000313" key="4">
    <source>
        <dbReference type="Proteomes" id="UP000249239"/>
    </source>
</evidence>
<dbReference type="InterPro" id="IPR050345">
    <property type="entry name" value="Aliph_Amidase/BUP"/>
</dbReference>
<organism evidence="3 4">
    <name type="scientific">Breznakibacter xylanolyticus</name>
    <dbReference type="NCBI Taxonomy" id="990"/>
    <lineage>
        <taxon>Bacteria</taxon>
        <taxon>Pseudomonadati</taxon>
        <taxon>Bacteroidota</taxon>
        <taxon>Bacteroidia</taxon>
        <taxon>Marinilabiliales</taxon>
        <taxon>Marinilabiliaceae</taxon>
        <taxon>Breznakibacter</taxon>
    </lineage>
</organism>
<gene>
    <name evidence="3" type="ORF">LX69_00218</name>
</gene>
<dbReference type="SUPFAM" id="SSF56317">
    <property type="entry name" value="Carbon-nitrogen hydrolase"/>
    <property type="match status" value="1"/>
</dbReference>
<dbReference type="AlphaFoldDB" id="A0A2W7NMH0"/>
<dbReference type="Pfam" id="PF00795">
    <property type="entry name" value="CN_hydrolase"/>
    <property type="match status" value="1"/>
</dbReference>
<name>A0A2W7NMH0_9BACT</name>
<dbReference type="OrthoDB" id="9811121at2"/>
<dbReference type="InterPro" id="IPR036526">
    <property type="entry name" value="C-N_Hydrolase_sf"/>
</dbReference>
<keyword evidence="1 3" id="KW-0378">Hydrolase</keyword>
<dbReference type="Proteomes" id="UP000249239">
    <property type="component" value="Unassembled WGS sequence"/>
</dbReference>
<dbReference type="PANTHER" id="PTHR43674">
    <property type="entry name" value="NITRILASE C965.09-RELATED"/>
    <property type="match status" value="1"/>
</dbReference>